<evidence type="ECO:0000256" key="3">
    <source>
        <dbReference type="ARBA" id="ARBA00023002"/>
    </source>
</evidence>
<protein>
    <recommendedName>
        <fullName evidence="6">Nitronate monooxygenase domain-containing protein</fullName>
    </recommendedName>
</protein>
<evidence type="ECO:0008006" key="6">
    <source>
        <dbReference type="Google" id="ProtNLM"/>
    </source>
</evidence>
<dbReference type="Gene3D" id="3.20.20.70">
    <property type="entry name" value="Aldolase class I"/>
    <property type="match status" value="1"/>
</dbReference>
<dbReference type="GO" id="GO:0018580">
    <property type="term" value="F:nitronate monooxygenase activity"/>
    <property type="evidence" value="ECO:0007669"/>
    <property type="project" value="InterPro"/>
</dbReference>
<dbReference type="InterPro" id="IPR004136">
    <property type="entry name" value="NMO"/>
</dbReference>
<proteinExistence type="predicted"/>
<dbReference type="PANTHER" id="PTHR32332:SF20">
    <property type="entry name" value="2-NITROPROPANE DIOXYGENASE-LIKE PROTEIN"/>
    <property type="match status" value="1"/>
</dbReference>
<reference evidence="4" key="1">
    <citation type="submission" date="2016-03" db="EMBL/GenBank/DDBJ databases">
        <title>Mechanisms controlling the formation of the plant cell surface in tip-growing cells are functionally conserved among land plants.</title>
        <authorList>
            <person name="Honkanen S."/>
            <person name="Jones V.A."/>
            <person name="Morieri G."/>
            <person name="Champion C."/>
            <person name="Hetherington A.J."/>
            <person name="Kelly S."/>
            <person name="Saint-Marcoux D."/>
            <person name="Proust H."/>
            <person name="Prescott H."/>
            <person name="Dolan L."/>
        </authorList>
    </citation>
    <scope>NUCLEOTIDE SEQUENCE [LARGE SCALE GENOMIC DNA]</scope>
    <source>
        <tissue evidence="4">Whole gametophyte</tissue>
    </source>
</reference>
<keyword evidence="1" id="KW-0285">Flavoprotein</keyword>
<dbReference type="Proteomes" id="UP000077202">
    <property type="component" value="Unassembled WGS sequence"/>
</dbReference>
<gene>
    <name evidence="4" type="ORF">AXG93_1130s1050</name>
</gene>
<dbReference type="CDD" id="cd04730">
    <property type="entry name" value="NPD_like"/>
    <property type="match status" value="1"/>
</dbReference>
<dbReference type="AlphaFoldDB" id="A0A176VHL1"/>
<dbReference type="EMBL" id="LVLJ01003744">
    <property type="protein sequence ID" value="OAE19852.1"/>
    <property type="molecule type" value="Genomic_DNA"/>
</dbReference>
<evidence type="ECO:0000313" key="4">
    <source>
        <dbReference type="EMBL" id="OAE19852.1"/>
    </source>
</evidence>
<evidence type="ECO:0000256" key="2">
    <source>
        <dbReference type="ARBA" id="ARBA00022643"/>
    </source>
</evidence>
<accession>A0A176VHL1</accession>
<dbReference type="Pfam" id="PF03060">
    <property type="entry name" value="NMO"/>
    <property type="match status" value="1"/>
</dbReference>
<keyword evidence="2" id="KW-0288">FMN</keyword>
<name>A0A176VHL1_MARPO</name>
<keyword evidence="3" id="KW-0560">Oxidoreductase</keyword>
<evidence type="ECO:0000313" key="5">
    <source>
        <dbReference type="Proteomes" id="UP000077202"/>
    </source>
</evidence>
<dbReference type="PANTHER" id="PTHR32332">
    <property type="entry name" value="2-NITROPROPANE DIOXYGENASE"/>
    <property type="match status" value="1"/>
</dbReference>
<sequence length="418" mass="45028">MRATWHTLPLPRLKCEVLGSDSRKVPGPVDGDANGIAGCSPLGSKDDGGWVGSVASASFLEGERTSRTPPLGSWMFRKRPQPQRRILEVQRLLSLDSHRPDRGEMVYQGFLGAQHAILQAPLGPDLSGPALVAAVSNAGGFGFLRAPDQPRPDIVRQLIQSTRELTERPFGIGVVLHFDQDENIRMALEEKVTALWVFWGDFPEEKVDECHKCGVKVVHQIGSVEEAIKAAQAGVDAIVVQGIEAGGHVISQVGLLVLLPAVVDALRGYNVPIIAAGGIVDARGYVAALSLGAQGVCLGTRFVATVESCAHPLYKRKIVDARESDTEYTNLYGRGRWRAPHREEDVPRFSGKVPNFSTAGDVESMVMYASIGVGLIHEILPAASIVKGLVEGAQTIIQQQLGRFLDPSPCREGLTTMV</sequence>
<dbReference type="InterPro" id="IPR013785">
    <property type="entry name" value="Aldolase_TIM"/>
</dbReference>
<evidence type="ECO:0000256" key="1">
    <source>
        <dbReference type="ARBA" id="ARBA00022630"/>
    </source>
</evidence>
<keyword evidence="5" id="KW-1185">Reference proteome</keyword>
<comment type="caution">
    <text evidence="4">The sequence shown here is derived from an EMBL/GenBank/DDBJ whole genome shotgun (WGS) entry which is preliminary data.</text>
</comment>
<organism evidence="4 5">
    <name type="scientific">Marchantia polymorpha subsp. ruderalis</name>
    <dbReference type="NCBI Taxonomy" id="1480154"/>
    <lineage>
        <taxon>Eukaryota</taxon>
        <taxon>Viridiplantae</taxon>
        <taxon>Streptophyta</taxon>
        <taxon>Embryophyta</taxon>
        <taxon>Marchantiophyta</taxon>
        <taxon>Marchantiopsida</taxon>
        <taxon>Marchantiidae</taxon>
        <taxon>Marchantiales</taxon>
        <taxon>Marchantiaceae</taxon>
        <taxon>Marchantia</taxon>
    </lineage>
</organism>
<dbReference type="SUPFAM" id="SSF51412">
    <property type="entry name" value="Inosine monophosphate dehydrogenase (IMPDH)"/>
    <property type="match status" value="1"/>
</dbReference>